<dbReference type="Gene3D" id="3.30.1540.10">
    <property type="entry name" value="formyl-coa transferase, domain 3"/>
    <property type="match status" value="1"/>
</dbReference>
<dbReference type="InterPro" id="IPR023606">
    <property type="entry name" value="CoA-Trfase_III_dom_1_sf"/>
</dbReference>
<dbReference type="GO" id="GO:0008410">
    <property type="term" value="F:CoA-transferase activity"/>
    <property type="evidence" value="ECO:0007669"/>
    <property type="project" value="TreeGrafter"/>
</dbReference>
<dbReference type="RefSeq" id="WP_141612522.1">
    <property type="nucleotide sequence ID" value="NZ_VIGC02000052.1"/>
</dbReference>
<protein>
    <submittedName>
        <fullName evidence="2">CoA transferase</fullName>
    </submittedName>
</protein>
<dbReference type="InterPro" id="IPR003673">
    <property type="entry name" value="CoA-Trfase_fam_III"/>
</dbReference>
<evidence type="ECO:0000313" key="2">
    <source>
        <dbReference type="EMBL" id="TQE93097.1"/>
    </source>
</evidence>
<proteinExistence type="predicted"/>
<gene>
    <name evidence="2" type="ORF">FKZ61_22970</name>
</gene>
<sequence>MTTSARALSNILVLDLSRVLAGPYATMLLGDLGARVIKVEHPSRGDDTRHWGPPFTENGESAYFFCANRNKEGITLNLKHPRGQAILRQLAQRADVLVGNFRVGTMERLGLGYQELRRENPGLIYCAITGYGQTGPYRDRPGYDTVIEAQGGIMSITGPPGEEGEPYKVGVAIVDVTSGLHAAIAILAALHHRSRTGEGQFIDIALMDTQVSWLINVASAYLVSGQAPQRYGNAHPSIVPYQTVPTADGWLMLAVGNDRQFARLCAVLGHQEWASDARFATNPARVAHRDELIPLLEQCFRTRRAAEWTELLLAADIPCSPVNDIPTALADPQVQAREMVQVVEHPVTGSIPLLGPVPKMSVTPATISGPPPLLGEHTDPVLSELLGYGPDELSLLRQQGVI</sequence>
<dbReference type="SUPFAM" id="SSF89796">
    <property type="entry name" value="CoA-transferase family III (CaiB/BaiF)"/>
    <property type="match status" value="1"/>
</dbReference>
<dbReference type="PANTHER" id="PTHR48207">
    <property type="entry name" value="SUCCINATE--HYDROXYMETHYLGLUTARATE COA-TRANSFERASE"/>
    <property type="match status" value="1"/>
</dbReference>
<evidence type="ECO:0000313" key="3">
    <source>
        <dbReference type="Proteomes" id="UP000317371"/>
    </source>
</evidence>
<name>A0A540V8J7_9CHLR</name>
<accession>A0A540V8J7</accession>
<evidence type="ECO:0000256" key="1">
    <source>
        <dbReference type="ARBA" id="ARBA00022679"/>
    </source>
</evidence>
<comment type="caution">
    <text evidence="2">The sequence shown here is derived from an EMBL/GenBank/DDBJ whole genome shotgun (WGS) entry which is preliminary data.</text>
</comment>
<organism evidence="2 3">
    <name type="scientific">Litorilinea aerophila</name>
    <dbReference type="NCBI Taxonomy" id="1204385"/>
    <lineage>
        <taxon>Bacteria</taxon>
        <taxon>Bacillati</taxon>
        <taxon>Chloroflexota</taxon>
        <taxon>Caldilineae</taxon>
        <taxon>Caldilineales</taxon>
        <taxon>Caldilineaceae</taxon>
        <taxon>Litorilinea</taxon>
    </lineage>
</organism>
<dbReference type="Gene3D" id="3.40.50.10540">
    <property type="entry name" value="Crotonobetainyl-coa:carnitine coa-transferase, domain 1"/>
    <property type="match status" value="1"/>
</dbReference>
<dbReference type="Proteomes" id="UP000317371">
    <property type="component" value="Unassembled WGS sequence"/>
</dbReference>
<dbReference type="AlphaFoldDB" id="A0A540V8J7"/>
<keyword evidence="1 2" id="KW-0808">Transferase</keyword>
<keyword evidence="3" id="KW-1185">Reference proteome</keyword>
<dbReference type="InterPro" id="IPR044855">
    <property type="entry name" value="CoA-Trfase_III_dom3_sf"/>
</dbReference>
<dbReference type="InParanoid" id="A0A540V8J7"/>
<dbReference type="OrthoDB" id="9780178at2"/>
<dbReference type="Pfam" id="PF02515">
    <property type="entry name" value="CoA_transf_3"/>
    <property type="match status" value="1"/>
</dbReference>
<dbReference type="InterPro" id="IPR050483">
    <property type="entry name" value="CoA-transferase_III_domain"/>
</dbReference>
<reference evidence="2 3" key="1">
    <citation type="submission" date="2019-06" db="EMBL/GenBank/DDBJ databases">
        <title>Genome sequence of Litorilinea aerophila BAA-2444.</title>
        <authorList>
            <person name="Maclea K.S."/>
            <person name="Maurais E.G."/>
            <person name="Iannazzi L.C."/>
        </authorList>
    </citation>
    <scope>NUCLEOTIDE SEQUENCE [LARGE SCALE GENOMIC DNA]</scope>
    <source>
        <strain evidence="2 3">ATCC BAA-2444</strain>
    </source>
</reference>
<dbReference type="PANTHER" id="PTHR48207:SF3">
    <property type="entry name" value="SUCCINATE--HYDROXYMETHYLGLUTARATE COA-TRANSFERASE"/>
    <property type="match status" value="1"/>
</dbReference>
<dbReference type="EMBL" id="VIGC01000052">
    <property type="protein sequence ID" value="TQE93097.1"/>
    <property type="molecule type" value="Genomic_DNA"/>
</dbReference>